<proteinExistence type="predicted"/>
<evidence type="ECO:0000313" key="3">
    <source>
        <dbReference type="WBParaSite" id="HPBE_0001317601-mRNA-1"/>
    </source>
</evidence>
<dbReference type="Pfam" id="PF17618">
    <property type="entry name" value="SL4P"/>
    <property type="match status" value="1"/>
</dbReference>
<gene>
    <name evidence="1" type="ORF">HPBE_LOCUS13177</name>
</gene>
<accession>A0A3P7Z4U7</accession>
<organism evidence="2 3">
    <name type="scientific">Heligmosomoides polygyrus</name>
    <name type="common">Parasitic roundworm</name>
    <dbReference type="NCBI Taxonomy" id="6339"/>
    <lineage>
        <taxon>Eukaryota</taxon>
        <taxon>Metazoa</taxon>
        <taxon>Ecdysozoa</taxon>
        <taxon>Nematoda</taxon>
        <taxon>Chromadorea</taxon>
        <taxon>Rhabditida</taxon>
        <taxon>Rhabditina</taxon>
        <taxon>Rhabditomorpha</taxon>
        <taxon>Strongyloidea</taxon>
        <taxon>Heligmosomidae</taxon>
        <taxon>Heligmosomoides</taxon>
    </lineage>
</organism>
<dbReference type="Proteomes" id="UP000050761">
    <property type="component" value="Unassembled WGS sequence"/>
</dbReference>
<name>A0A183FXB1_HELPZ</name>
<accession>A0A183FXB1</accession>
<dbReference type="OrthoDB" id="5870081at2759"/>
<evidence type="ECO:0000313" key="2">
    <source>
        <dbReference type="Proteomes" id="UP000050761"/>
    </source>
</evidence>
<dbReference type="InterPro" id="IPR035127">
    <property type="entry name" value="SL4P"/>
</dbReference>
<reference evidence="1 2" key="1">
    <citation type="submission" date="2018-11" db="EMBL/GenBank/DDBJ databases">
        <authorList>
            <consortium name="Pathogen Informatics"/>
        </authorList>
    </citation>
    <scope>NUCLEOTIDE SEQUENCE [LARGE SCALE GENOMIC DNA]</scope>
</reference>
<protein>
    <submittedName>
        <fullName evidence="3">Ubiquitin-like domain-containing protein</fullName>
    </submittedName>
</protein>
<dbReference type="WBParaSite" id="HPBE_0001317601-mRNA-1">
    <property type="protein sequence ID" value="HPBE_0001317601-mRNA-1"/>
    <property type="gene ID" value="HPBE_0001317601"/>
</dbReference>
<sequence>MPDESAPETKSVTFRVHMTRSPRFSITYKDKHDLFEAIKKKMAELGVPLDKVLSTDADSEPSLMNNADNVLEAAENYVGYKLYVIDDADEEESPSPCYDDLAVHQRGCCSTDHNCKRRRRSSERHRGHRRFDGRPQLCGRSCFDGSSDDH</sequence>
<evidence type="ECO:0000313" key="1">
    <source>
        <dbReference type="EMBL" id="VDO95181.1"/>
    </source>
</evidence>
<keyword evidence="2" id="KW-1185">Reference proteome</keyword>
<reference evidence="3" key="2">
    <citation type="submission" date="2019-09" db="UniProtKB">
        <authorList>
            <consortium name="WormBaseParasite"/>
        </authorList>
    </citation>
    <scope>IDENTIFICATION</scope>
</reference>
<dbReference type="EMBL" id="UZAH01027808">
    <property type="protein sequence ID" value="VDO95181.1"/>
    <property type="molecule type" value="Genomic_DNA"/>
</dbReference>
<dbReference type="AlphaFoldDB" id="A0A183FXB1"/>